<dbReference type="InterPro" id="IPR005632">
    <property type="entry name" value="Chaperone_Skp"/>
</dbReference>
<dbReference type="Proteomes" id="UP000637423">
    <property type="component" value="Unassembled WGS sequence"/>
</dbReference>
<sequence length="157" mass="18134">MYVACLGVFGQAHAQDVKIGYIDAQRLLQSASAKAAEEKMAQEFSKRNKELQDLATKIKTMAEKYDKDAPVMSEGDRIKKQRELTDLDQDFKRKQRIFNEDVNQRRSEELASFSDRVKKAVKQIAEAEKYDIVLQEEPIYYNPRVDLTEKVLKAISK</sequence>
<comment type="similarity">
    <text evidence="2">Belongs to the skp family.</text>
</comment>
<dbReference type="Pfam" id="PF03938">
    <property type="entry name" value="OmpH"/>
    <property type="match status" value="1"/>
</dbReference>
<evidence type="ECO:0000313" key="3">
    <source>
        <dbReference type="EMBL" id="GGC91397.1"/>
    </source>
</evidence>
<gene>
    <name evidence="3" type="ORF">GCM10011396_43340</name>
</gene>
<evidence type="ECO:0000256" key="1">
    <source>
        <dbReference type="ARBA" id="ARBA00022729"/>
    </source>
</evidence>
<name>A0A916UX17_9BURK</name>
<accession>A0A916UX17</accession>
<dbReference type="PANTHER" id="PTHR35089:SF1">
    <property type="entry name" value="CHAPERONE PROTEIN SKP"/>
    <property type="match status" value="1"/>
</dbReference>
<evidence type="ECO:0000256" key="2">
    <source>
        <dbReference type="PIRNR" id="PIRNR002094"/>
    </source>
</evidence>
<dbReference type="GO" id="GO:0050821">
    <property type="term" value="P:protein stabilization"/>
    <property type="evidence" value="ECO:0007669"/>
    <property type="project" value="TreeGrafter"/>
</dbReference>
<reference evidence="3" key="1">
    <citation type="journal article" date="2014" name="Int. J. Syst. Evol. Microbiol.">
        <title>Complete genome sequence of Corynebacterium casei LMG S-19264T (=DSM 44701T), isolated from a smear-ripened cheese.</title>
        <authorList>
            <consortium name="US DOE Joint Genome Institute (JGI-PGF)"/>
            <person name="Walter F."/>
            <person name="Albersmeier A."/>
            <person name="Kalinowski J."/>
            <person name="Ruckert C."/>
        </authorList>
    </citation>
    <scope>NUCLEOTIDE SEQUENCE</scope>
    <source>
        <strain evidence="3">CGMCC 1.10998</strain>
    </source>
</reference>
<comment type="caution">
    <text evidence="3">The sequence shown here is derived from an EMBL/GenBank/DDBJ whole genome shotgun (WGS) entry which is preliminary data.</text>
</comment>
<dbReference type="PANTHER" id="PTHR35089">
    <property type="entry name" value="CHAPERONE PROTEIN SKP"/>
    <property type="match status" value="1"/>
</dbReference>
<dbReference type="InterPro" id="IPR024930">
    <property type="entry name" value="Skp_dom_sf"/>
</dbReference>
<organism evidence="3 4">
    <name type="scientific">Undibacterium terreum</name>
    <dbReference type="NCBI Taxonomy" id="1224302"/>
    <lineage>
        <taxon>Bacteria</taxon>
        <taxon>Pseudomonadati</taxon>
        <taxon>Pseudomonadota</taxon>
        <taxon>Betaproteobacteria</taxon>
        <taxon>Burkholderiales</taxon>
        <taxon>Oxalobacteraceae</taxon>
        <taxon>Undibacterium</taxon>
    </lineage>
</organism>
<dbReference type="SUPFAM" id="SSF111384">
    <property type="entry name" value="OmpH-like"/>
    <property type="match status" value="1"/>
</dbReference>
<proteinExistence type="inferred from homology"/>
<dbReference type="GO" id="GO:0005829">
    <property type="term" value="C:cytosol"/>
    <property type="evidence" value="ECO:0007669"/>
    <property type="project" value="TreeGrafter"/>
</dbReference>
<keyword evidence="1" id="KW-0732">Signal</keyword>
<reference evidence="3" key="2">
    <citation type="submission" date="2020-09" db="EMBL/GenBank/DDBJ databases">
        <authorList>
            <person name="Sun Q."/>
            <person name="Zhou Y."/>
        </authorList>
    </citation>
    <scope>NUCLEOTIDE SEQUENCE</scope>
    <source>
        <strain evidence="3">CGMCC 1.10998</strain>
    </source>
</reference>
<dbReference type="GO" id="GO:0051082">
    <property type="term" value="F:unfolded protein binding"/>
    <property type="evidence" value="ECO:0007669"/>
    <property type="project" value="InterPro"/>
</dbReference>
<dbReference type="Gene3D" id="3.30.910.20">
    <property type="entry name" value="Skp domain"/>
    <property type="match status" value="1"/>
</dbReference>
<dbReference type="EMBL" id="BMED01000005">
    <property type="protein sequence ID" value="GGC91397.1"/>
    <property type="molecule type" value="Genomic_DNA"/>
</dbReference>
<evidence type="ECO:0000313" key="4">
    <source>
        <dbReference type="Proteomes" id="UP000637423"/>
    </source>
</evidence>
<dbReference type="PIRSF" id="PIRSF002094">
    <property type="entry name" value="OMP26_Skp"/>
    <property type="match status" value="1"/>
</dbReference>
<dbReference type="SMART" id="SM00935">
    <property type="entry name" value="OmpH"/>
    <property type="match status" value="1"/>
</dbReference>
<keyword evidence="4" id="KW-1185">Reference proteome</keyword>
<protein>
    <submittedName>
        <fullName evidence="3">Outer membrane protein chaperone</fullName>
    </submittedName>
</protein>
<dbReference type="AlphaFoldDB" id="A0A916UX17"/>